<gene>
    <name evidence="2" type="ORF">CLV85_1103</name>
</gene>
<proteinExistence type="predicted"/>
<dbReference type="Pfam" id="PF12697">
    <property type="entry name" value="Abhydrolase_6"/>
    <property type="match status" value="1"/>
</dbReference>
<dbReference type="Gene3D" id="3.40.50.1820">
    <property type="entry name" value="alpha/beta hydrolase"/>
    <property type="match status" value="1"/>
</dbReference>
<dbReference type="InterPro" id="IPR029058">
    <property type="entry name" value="AB_hydrolase_fold"/>
</dbReference>
<protein>
    <submittedName>
        <fullName evidence="2">Alpha/beta hydrolase family protein</fullName>
    </submittedName>
</protein>
<evidence type="ECO:0000259" key="1">
    <source>
        <dbReference type="Pfam" id="PF12697"/>
    </source>
</evidence>
<dbReference type="PANTHER" id="PTHR43194">
    <property type="entry name" value="HYDROLASE ALPHA/BETA FOLD FAMILY"/>
    <property type="match status" value="1"/>
</dbReference>
<sequence>MHVILIPGFWLDGDSWAPVTRALRDAGHTAHPLTLPGLRRRDTNRATVTLADHIAAVVAVVDALTHVEADGSENGDEDERPTPRIALVAHSGGGPIAHAVADARPTCLARIVHVDTVPLPNGMPINAELPTTDGEIPLPDWSAFDDEDLVDMTAELRSWFQEIAIPQPALIATTPQSLSTPARFSVPATVICCEFPADQVREWMSEGAPFATELAQLTDLELVDLPTGHWPQFTKPTELSNAIITALHRT</sequence>
<organism evidence="2 3">
    <name type="scientific">Salinibacterium amurskyense</name>
    <dbReference type="NCBI Taxonomy" id="205941"/>
    <lineage>
        <taxon>Bacteria</taxon>
        <taxon>Bacillati</taxon>
        <taxon>Actinomycetota</taxon>
        <taxon>Actinomycetes</taxon>
        <taxon>Micrococcales</taxon>
        <taxon>Microbacteriaceae</taxon>
        <taxon>Salinibacterium</taxon>
    </lineage>
</organism>
<keyword evidence="3" id="KW-1185">Reference proteome</keyword>
<name>A0A2M9D8F5_9MICO</name>
<evidence type="ECO:0000313" key="3">
    <source>
        <dbReference type="Proteomes" id="UP000231742"/>
    </source>
</evidence>
<reference evidence="2 3" key="1">
    <citation type="submission" date="2017-11" db="EMBL/GenBank/DDBJ databases">
        <title>Genomic Encyclopedia of Archaeal and Bacterial Type Strains, Phase II (KMG-II): From Individual Species to Whole Genera.</title>
        <authorList>
            <person name="Goeker M."/>
        </authorList>
    </citation>
    <scope>NUCLEOTIDE SEQUENCE [LARGE SCALE GENOMIC DNA]</scope>
    <source>
        <strain evidence="2 3">DSM 16400</strain>
    </source>
</reference>
<evidence type="ECO:0000313" key="2">
    <source>
        <dbReference type="EMBL" id="PJJ81918.1"/>
    </source>
</evidence>
<feature type="domain" description="AB hydrolase-1" evidence="1">
    <location>
        <begin position="3"/>
        <end position="239"/>
    </location>
</feature>
<dbReference type="InterPro" id="IPR000073">
    <property type="entry name" value="AB_hydrolase_1"/>
</dbReference>
<comment type="caution">
    <text evidence="2">The sequence shown here is derived from an EMBL/GenBank/DDBJ whole genome shotgun (WGS) entry which is preliminary data.</text>
</comment>
<dbReference type="InterPro" id="IPR050228">
    <property type="entry name" value="Carboxylesterase_BioH"/>
</dbReference>
<dbReference type="AlphaFoldDB" id="A0A2M9D8F5"/>
<dbReference type="Proteomes" id="UP000231742">
    <property type="component" value="Unassembled WGS sequence"/>
</dbReference>
<dbReference type="EMBL" id="PGFH01000001">
    <property type="protein sequence ID" value="PJJ81918.1"/>
    <property type="molecule type" value="Genomic_DNA"/>
</dbReference>
<dbReference type="PANTHER" id="PTHR43194:SF2">
    <property type="entry name" value="PEROXISOMAL MEMBRANE PROTEIN LPX1"/>
    <property type="match status" value="1"/>
</dbReference>
<dbReference type="SUPFAM" id="SSF53474">
    <property type="entry name" value="alpha/beta-Hydrolases"/>
    <property type="match status" value="1"/>
</dbReference>
<dbReference type="RefSeq" id="WP_100388564.1">
    <property type="nucleotide sequence ID" value="NZ_BMZU01000001.1"/>
</dbReference>
<dbReference type="OrthoDB" id="9773549at2"/>
<keyword evidence="2" id="KW-0378">Hydrolase</keyword>
<accession>A0A2M9D8F5</accession>
<dbReference type="GO" id="GO:0016787">
    <property type="term" value="F:hydrolase activity"/>
    <property type="evidence" value="ECO:0007669"/>
    <property type="project" value="UniProtKB-KW"/>
</dbReference>